<keyword evidence="2" id="KW-1185">Reference proteome</keyword>
<evidence type="ECO:0000313" key="2">
    <source>
        <dbReference type="Proteomes" id="UP000291106"/>
    </source>
</evidence>
<evidence type="ECO:0008006" key="3">
    <source>
        <dbReference type="Google" id="ProtNLM"/>
    </source>
</evidence>
<dbReference type="RefSeq" id="WP_130598442.1">
    <property type="nucleotide sequence ID" value="NZ_CP036200.1"/>
</dbReference>
<dbReference type="KEGG" id="smai:EXU30_06445"/>
<protein>
    <recommendedName>
        <fullName evidence="3">PepSY domain-containing protein</fullName>
    </recommendedName>
</protein>
<evidence type="ECO:0000313" key="1">
    <source>
        <dbReference type="EMBL" id="QBF82376.1"/>
    </source>
</evidence>
<organism evidence="1 2">
    <name type="scientific">Shewanella maritima</name>
    <dbReference type="NCBI Taxonomy" id="2520507"/>
    <lineage>
        <taxon>Bacteria</taxon>
        <taxon>Pseudomonadati</taxon>
        <taxon>Pseudomonadota</taxon>
        <taxon>Gammaproteobacteria</taxon>
        <taxon>Alteromonadales</taxon>
        <taxon>Shewanellaceae</taxon>
        <taxon>Shewanella</taxon>
    </lineage>
</organism>
<dbReference type="OrthoDB" id="6975080at2"/>
<accession>A0A411PFK3</accession>
<dbReference type="Proteomes" id="UP000291106">
    <property type="component" value="Chromosome"/>
</dbReference>
<dbReference type="EMBL" id="CP036200">
    <property type="protein sequence ID" value="QBF82376.1"/>
    <property type="molecule type" value="Genomic_DNA"/>
</dbReference>
<gene>
    <name evidence="1" type="ORF">EXU30_06445</name>
</gene>
<proteinExistence type="predicted"/>
<sequence length="116" mass="12872">MSWLFSSVLSLSSVTFTQPPLAPNDTYEFEHNTAAQLVANGEIVSLNSALKTVEAYCKGQLIDVRLVQVSNTWFYAVQMQLSNGKQVYFELDASKDLTNSLSKPLSECTENETATR</sequence>
<reference evidence="1 2" key="1">
    <citation type="submission" date="2019-02" db="EMBL/GenBank/DDBJ databases">
        <title>Shewanella sp. D4-2 isolated from Dokdo Island.</title>
        <authorList>
            <person name="Baek K."/>
        </authorList>
    </citation>
    <scope>NUCLEOTIDE SEQUENCE [LARGE SCALE GENOMIC DNA]</scope>
    <source>
        <strain evidence="1 2">D4-2</strain>
    </source>
</reference>
<name>A0A411PFK3_9GAMM</name>
<dbReference type="AlphaFoldDB" id="A0A411PFK3"/>